<dbReference type="Pfam" id="PF00583">
    <property type="entry name" value="Acetyltransf_1"/>
    <property type="match status" value="1"/>
</dbReference>
<dbReference type="InterPro" id="IPR016181">
    <property type="entry name" value="Acyl_CoA_acyltransferase"/>
</dbReference>
<accession>A0AAU9FDR5</accession>
<gene>
    <name evidence="18" type="ORF">DMAD_11579</name>
</gene>
<organism evidence="18 19">
    <name type="scientific">Drosophila madeirensis</name>
    <name type="common">Fruit fly</name>
    <dbReference type="NCBI Taxonomy" id="30013"/>
    <lineage>
        <taxon>Eukaryota</taxon>
        <taxon>Metazoa</taxon>
        <taxon>Ecdysozoa</taxon>
        <taxon>Arthropoda</taxon>
        <taxon>Hexapoda</taxon>
        <taxon>Insecta</taxon>
        <taxon>Pterygota</taxon>
        <taxon>Neoptera</taxon>
        <taxon>Endopterygota</taxon>
        <taxon>Diptera</taxon>
        <taxon>Brachycera</taxon>
        <taxon>Muscomorpha</taxon>
        <taxon>Ephydroidea</taxon>
        <taxon>Drosophilidae</taxon>
        <taxon>Drosophila</taxon>
        <taxon>Sophophora</taxon>
    </lineage>
</organism>
<evidence type="ECO:0000256" key="6">
    <source>
        <dbReference type="ARBA" id="ARBA00039529"/>
    </source>
</evidence>
<sequence>MTSMREMHLEDLFKFNSLVFDAQTEVYSLKFFLTHLLKWPELSQIAVAPGPEARPMGYIIGKHFKSKRNEWHGHVCALTVSDAYRRIGVATLLMAHIDRALDAKGALYVDLFLRQSNRAAHALYSSLGYVLRRTVLDYYCYDEPLPENAYEMRKPLARDVLRRSVAVTYKVPQYLSEDDEDDQ</sequence>
<comment type="subunit">
    <text evidence="4">Component of the N-terminal acetyltransferase B (NatB) complex which is composed of NAA20 and NAA25.</text>
</comment>
<keyword evidence="2" id="KW-0012">Acyltransferase</keyword>
<feature type="domain" description="N-acetyltransferase" evidence="17">
    <location>
        <begin position="2"/>
        <end position="157"/>
    </location>
</feature>
<comment type="similarity">
    <text evidence="3">Belongs to the acetyltransferase family. ARD1 subfamily.</text>
</comment>
<dbReference type="PANTHER" id="PTHR45910:SF1">
    <property type="entry name" value="N-ALPHA-ACETYLTRANSFERASE 20"/>
    <property type="match status" value="1"/>
</dbReference>
<proteinExistence type="inferred from homology"/>
<dbReference type="Gene3D" id="3.40.630.30">
    <property type="match status" value="1"/>
</dbReference>
<dbReference type="EC" id="2.3.1.254" evidence="5"/>
<evidence type="ECO:0000256" key="7">
    <source>
        <dbReference type="ARBA" id="ARBA00041220"/>
    </source>
</evidence>
<comment type="function">
    <text evidence="12">Catalytic subunit of the NatB complex which catalyzes acetylation of the N-terminal methionine residues of peptides beginning with Met-Asp, Met-Glu, Met-Asn and Met-Gln. Proteins with cell cycle functions are overrepresented in the pool of NatB substrates. Required for maintaining the structure and function of actomyosin fibers and for proper cellular migration.</text>
</comment>
<evidence type="ECO:0000313" key="19">
    <source>
        <dbReference type="Proteomes" id="UP001500889"/>
    </source>
</evidence>
<evidence type="ECO:0000256" key="8">
    <source>
        <dbReference type="ARBA" id="ARBA00042295"/>
    </source>
</evidence>
<evidence type="ECO:0000256" key="13">
    <source>
        <dbReference type="ARBA" id="ARBA00047385"/>
    </source>
</evidence>
<dbReference type="GO" id="GO:0031416">
    <property type="term" value="C:NatB complex"/>
    <property type="evidence" value="ECO:0007669"/>
    <property type="project" value="TreeGrafter"/>
</dbReference>
<evidence type="ECO:0000256" key="16">
    <source>
        <dbReference type="ARBA" id="ARBA00048890"/>
    </source>
</evidence>
<keyword evidence="19" id="KW-1185">Reference proteome</keyword>
<dbReference type="AlphaFoldDB" id="A0AAU9FDR5"/>
<dbReference type="PANTHER" id="PTHR45910">
    <property type="entry name" value="N-ALPHA-ACETYLTRANSFERASE 20"/>
    <property type="match status" value="1"/>
</dbReference>
<dbReference type="PROSITE" id="PS51186">
    <property type="entry name" value="GNAT"/>
    <property type="match status" value="1"/>
</dbReference>
<evidence type="ECO:0000256" key="9">
    <source>
        <dbReference type="ARBA" id="ARBA00042702"/>
    </source>
</evidence>
<protein>
    <recommendedName>
        <fullName evidence="6">N-alpha-acetyltransferase 20</fullName>
        <ecNumber evidence="5">2.3.1.254</ecNumber>
    </recommendedName>
    <alternativeName>
        <fullName evidence="10">Methionine N-acetyltransferase</fullName>
    </alternativeName>
    <alternativeName>
        <fullName evidence="7">N-acetyltransferase 5</fullName>
    </alternativeName>
    <alternativeName>
        <fullName evidence="11">N-terminal acetyltransferase B complex catalytic subunit NAA20</fullName>
    </alternativeName>
    <alternativeName>
        <fullName evidence="9">N-terminal acetyltransferase B complex catalytic subunit NAT5</fullName>
    </alternativeName>
    <alternativeName>
        <fullName evidence="8">NatB catalytic subunit</fullName>
    </alternativeName>
</protein>
<keyword evidence="1" id="KW-0808">Transferase</keyword>
<evidence type="ECO:0000313" key="18">
    <source>
        <dbReference type="EMBL" id="BFF93802.1"/>
    </source>
</evidence>
<evidence type="ECO:0000256" key="1">
    <source>
        <dbReference type="ARBA" id="ARBA00022679"/>
    </source>
</evidence>
<evidence type="ECO:0000256" key="5">
    <source>
        <dbReference type="ARBA" id="ARBA00039120"/>
    </source>
</evidence>
<dbReference type="SUPFAM" id="SSF55729">
    <property type="entry name" value="Acyl-CoA N-acyltransferases (Nat)"/>
    <property type="match status" value="1"/>
</dbReference>
<evidence type="ECO:0000256" key="10">
    <source>
        <dbReference type="ARBA" id="ARBA00042723"/>
    </source>
</evidence>
<evidence type="ECO:0000256" key="4">
    <source>
        <dbReference type="ARBA" id="ARBA00038748"/>
    </source>
</evidence>
<name>A0AAU9FDR5_DROMD</name>
<evidence type="ECO:0000256" key="2">
    <source>
        <dbReference type="ARBA" id="ARBA00023315"/>
    </source>
</evidence>
<evidence type="ECO:0000256" key="11">
    <source>
        <dbReference type="ARBA" id="ARBA00042743"/>
    </source>
</evidence>
<dbReference type="EMBL" id="AP029264">
    <property type="protein sequence ID" value="BFF93802.1"/>
    <property type="molecule type" value="Genomic_DNA"/>
</dbReference>
<evidence type="ECO:0000256" key="3">
    <source>
        <dbReference type="ARBA" id="ARBA00025786"/>
    </source>
</evidence>
<dbReference type="InterPro" id="IPR051646">
    <property type="entry name" value="NatB_acetyltransferase_subunit"/>
</dbReference>
<evidence type="ECO:0000259" key="17">
    <source>
        <dbReference type="PROSITE" id="PS51186"/>
    </source>
</evidence>
<comment type="catalytic activity">
    <reaction evidence="15">
        <text>N-terminal L-methionyl-L-glutaminyl-[protein] + acetyl-CoA = N-terminal N(alpha)-acetyl-L-methionyl-L-glutaminyl-[protein] + CoA + H(+)</text>
        <dbReference type="Rhea" id="RHEA:50492"/>
        <dbReference type="Rhea" id="RHEA-COMP:12698"/>
        <dbReference type="Rhea" id="RHEA-COMP:12699"/>
        <dbReference type="ChEBI" id="CHEBI:15378"/>
        <dbReference type="ChEBI" id="CHEBI:57287"/>
        <dbReference type="ChEBI" id="CHEBI:57288"/>
        <dbReference type="ChEBI" id="CHEBI:133361"/>
        <dbReference type="ChEBI" id="CHEBI:133362"/>
        <dbReference type="EC" id="2.3.1.254"/>
    </reaction>
</comment>
<comment type="catalytic activity">
    <reaction evidence="13">
        <text>N-terminal L-methionyl-L-aspartyl-[protein] + acetyl-CoA = N-terminal N(alpha)-acetyl-L-methionyl-L-aspartyl-[protein] + CoA + H(+)</text>
        <dbReference type="Rhea" id="RHEA:50480"/>
        <dbReference type="Rhea" id="RHEA-COMP:12692"/>
        <dbReference type="Rhea" id="RHEA-COMP:12693"/>
        <dbReference type="ChEBI" id="CHEBI:15378"/>
        <dbReference type="ChEBI" id="CHEBI:57287"/>
        <dbReference type="ChEBI" id="CHEBI:57288"/>
        <dbReference type="ChEBI" id="CHEBI:133045"/>
        <dbReference type="ChEBI" id="CHEBI:133063"/>
        <dbReference type="EC" id="2.3.1.254"/>
    </reaction>
</comment>
<dbReference type="InterPro" id="IPR000182">
    <property type="entry name" value="GNAT_dom"/>
</dbReference>
<dbReference type="GO" id="GO:0120518">
    <property type="term" value="F:protein N-terminal-methionine acetyltransferase activity"/>
    <property type="evidence" value="ECO:0007669"/>
    <property type="project" value="UniProtKB-EC"/>
</dbReference>
<comment type="catalytic activity">
    <reaction evidence="14">
        <text>N-terminal L-methionyl-L-asparaginyl-[protein] + acetyl-CoA = N-terminal N(alpha)-acetyl-L-methionyl-L-asparaginyl-[protein] + CoA + H(+)</text>
        <dbReference type="Rhea" id="RHEA:50484"/>
        <dbReference type="Rhea" id="RHEA-COMP:12694"/>
        <dbReference type="Rhea" id="RHEA-COMP:12695"/>
        <dbReference type="ChEBI" id="CHEBI:15378"/>
        <dbReference type="ChEBI" id="CHEBI:57287"/>
        <dbReference type="ChEBI" id="CHEBI:57288"/>
        <dbReference type="ChEBI" id="CHEBI:133356"/>
        <dbReference type="ChEBI" id="CHEBI:133358"/>
        <dbReference type="EC" id="2.3.1.254"/>
    </reaction>
</comment>
<comment type="catalytic activity">
    <reaction evidence="16">
        <text>N-terminal L-methionyl-L-glutamyl-[protein] + acetyl-CoA = N-terminal N(alpha)-acetyl-L-methionyl-L-glutamyl-[protein] + CoA + H(+)</text>
        <dbReference type="Rhea" id="RHEA:50488"/>
        <dbReference type="Rhea" id="RHEA-COMP:12696"/>
        <dbReference type="Rhea" id="RHEA-COMP:12697"/>
        <dbReference type="ChEBI" id="CHEBI:15378"/>
        <dbReference type="ChEBI" id="CHEBI:57287"/>
        <dbReference type="ChEBI" id="CHEBI:57288"/>
        <dbReference type="ChEBI" id="CHEBI:133359"/>
        <dbReference type="ChEBI" id="CHEBI:133360"/>
        <dbReference type="EC" id="2.3.1.254"/>
    </reaction>
</comment>
<reference evidence="18 19" key="1">
    <citation type="submission" date="2024-02" db="EMBL/GenBank/DDBJ databases">
        <title>A chromosome-level genome assembly of Drosophila madeirensis, a fruit fly species endemic to Madeira island.</title>
        <authorList>
            <person name="Tomihara K."/>
            <person name="Llopart A."/>
            <person name="Yamamoto D."/>
        </authorList>
    </citation>
    <scope>NUCLEOTIDE SEQUENCE [LARGE SCALE GENOMIC DNA]</scope>
    <source>
        <strain evidence="18 19">RF1</strain>
    </source>
</reference>
<evidence type="ECO:0000256" key="14">
    <source>
        <dbReference type="ARBA" id="ARBA00047402"/>
    </source>
</evidence>
<dbReference type="CDD" id="cd04301">
    <property type="entry name" value="NAT_SF"/>
    <property type="match status" value="1"/>
</dbReference>
<evidence type="ECO:0000256" key="12">
    <source>
        <dbReference type="ARBA" id="ARBA00046112"/>
    </source>
</evidence>
<evidence type="ECO:0000256" key="15">
    <source>
        <dbReference type="ARBA" id="ARBA00048177"/>
    </source>
</evidence>
<dbReference type="Proteomes" id="UP001500889">
    <property type="component" value="Chromosome U"/>
</dbReference>